<dbReference type="InterPro" id="IPR013078">
    <property type="entry name" value="His_Pase_superF_clade-1"/>
</dbReference>
<feature type="compositionally biased region" description="Basic and acidic residues" evidence="2">
    <location>
        <begin position="22"/>
        <end position="82"/>
    </location>
</feature>
<organism evidence="3 4">
    <name type="scientific">Paenibacillus tritici</name>
    <dbReference type="NCBI Taxonomy" id="1873425"/>
    <lineage>
        <taxon>Bacteria</taxon>
        <taxon>Bacillati</taxon>
        <taxon>Bacillota</taxon>
        <taxon>Bacilli</taxon>
        <taxon>Bacillales</taxon>
        <taxon>Paenibacillaceae</taxon>
        <taxon>Paenibacillus</taxon>
    </lineage>
</organism>
<protein>
    <submittedName>
        <fullName evidence="3">Histidine phosphatase family protein</fullName>
    </submittedName>
</protein>
<evidence type="ECO:0000256" key="2">
    <source>
        <dbReference type="SAM" id="MobiDB-lite"/>
    </source>
</evidence>
<proteinExistence type="predicted"/>
<accession>A0ABX2DKP2</accession>
<reference evidence="3 4" key="1">
    <citation type="submission" date="2020-05" db="EMBL/GenBank/DDBJ databases">
        <title>Paenibacillus glebae, sp. nov., Paenibacillus humi sp. nov., Paenibacillus pedi sp. nov., Paenibacillus terrestris sp. nov. and Paenibacillus terricola sp. nov., isolated from a forest top soil sample.</title>
        <authorList>
            <person name="Qi S."/>
            <person name="Carlier A."/>
            <person name="Cnockaert M."/>
            <person name="Vandamme P."/>
        </authorList>
    </citation>
    <scope>NUCLEOTIDE SEQUENCE [LARGE SCALE GENOMIC DNA]</scope>
    <source>
        <strain evidence="3 4">LMG 29502</strain>
    </source>
</reference>
<keyword evidence="1" id="KW-0378">Hydrolase</keyword>
<dbReference type="PANTHER" id="PTHR46517">
    <property type="entry name" value="FRUCTOSE-2,6-BISPHOSPHATASE TIGAR"/>
    <property type="match status" value="1"/>
</dbReference>
<name>A0ABX2DKP2_9BACL</name>
<evidence type="ECO:0000256" key="1">
    <source>
        <dbReference type="ARBA" id="ARBA00022801"/>
    </source>
</evidence>
<evidence type="ECO:0000313" key="3">
    <source>
        <dbReference type="EMBL" id="NQX45208.1"/>
    </source>
</evidence>
<feature type="region of interest" description="Disordered" evidence="2">
    <location>
        <begin position="277"/>
        <end position="299"/>
    </location>
</feature>
<dbReference type="EMBL" id="JABMKX010000004">
    <property type="protein sequence ID" value="NQX45208.1"/>
    <property type="molecule type" value="Genomic_DNA"/>
</dbReference>
<dbReference type="PANTHER" id="PTHR46517:SF1">
    <property type="entry name" value="FRUCTOSE-2,6-BISPHOSPHATASE TIGAR"/>
    <property type="match status" value="1"/>
</dbReference>
<comment type="caution">
    <text evidence="3">The sequence shown here is derived from an EMBL/GenBank/DDBJ whole genome shotgun (WGS) entry which is preliminary data.</text>
</comment>
<dbReference type="InterPro" id="IPR029033">
    <property type="entry name" value="His_PPase_superfam"/>
</dbReference>
<keyword evidence="4" id="KW-1185">Reference proteome</keyword>
<feature type="region of interest" description="Disordered" evidence="2">
    <location>
        <begin position="17"/>
        <end position="83"/>
    </location>
</feature>
<dbReference type="Gene3D" id="3.40.50.1240">
    <property type="entry name" value="Phosphoglycerate mutase-like"/>
    <property type="match status" value="1"/>
</dbReference>
<dbReference type="CDD" id="cd07067">
    <property type="entry name" value="HP_PGM_like"/>
    <property type="match status" value="1"/>
</dbReference>
<gene>
    <name evidence="3" type="ORF">HQN87_07680</name>
</gene>
<dbReference type="Proteomes" id="UP000711047">
    <property type="component" value="Unassembled WGS sequence"/>
</dbReference>
<dbReference type="SUPFAM" id="SSF53254">
    <property type="entry name" value="Phosphoglycerate mutase-like"/>
    <property type="match status" value="1"/>
</dbReference>
<feature type="compositionally biased region" description="Low complexity" evidence="2">
    <location>
        <begin position="288"/>
        <end position="299"/>
    </location>
</feature>
<sequence>MCSRRYAVAWDWRLSGVEMDENEGKGKGKDENKDKDKNKDRDKDKYKDKDQYKDQYKDEDKDKDRDKGKSKGGHLKELHPAEHGALSDLAHQIEVELVLIRHGHTQWNAERRYLGQTDLPLLPDAHQQLSALRSQPVLSREFSRVYCSDLRRCKETLADMAPHLERQAIFDPRLREADFGAWEGCTYEQLKDNRHYRSWIDDPGSVTPPDGEPWEEFAARVDNFWSLLQREAEAGLWSGVGVSTGAGGSAEAGADIGAGASAEAGADVGTGVGAITGAGERTGAGEDSNAGKGAGANSGASAEAAVDTGVGASAKVEAGADVGALTGSGAVLVHEASVRPEEHITSGCTPETTAMKLGSTQVPKVYRVLLVTHGGVIRQLLARIVEGMTFYAAAAPAPGEVMVMNLRCQAGVWRMISCEI</sequence>
<evidence type="ECO:0000313" key="4">
    <source>
        <dbReference type="Proteomes" id="UP000711047"/>
    </source>
</evidence>
<dbReference type="InterPro" id="IPR051695">
    <property type="entry name" value="Phosphoglycerate_Mutase"/>
</dbReference>
<dbReference type="SMART" id="SM00855">
    <property type="entry name" value="PGAM"/>
    <property type="match status" value="1"/>
</dbReference>
<dbReference type="Pfam" id="PF00300">
    <property type="entry name" value="His_Phos_1"/>
    <property type="match status" value="1"/>
</dbReference>